<accession>A0ABM8UUS2</accession>
<proteinExistence type="predicted"/>
<name>A0ABM8UUS2_9BACT</name>
<keyword evidence="3" id="KW-1185">Reference proteome</keyword>
<dbReference type="EMBL" id="CAJRAU010000006">
    <property type="protein sequence ID" value="CAG5072206.1"/>
    <property type="molecule type" value="Genomic_DNA"/>
</dbReference>
<feature type="transmembrane region" description="Helical" evidence="1">
    <location>
        <begin position="21"/>
        <end position="38"/>
    </location>
</feature>
<keyword evidence="1" id="KW-0812">Transmembrane</keyword>
<keyword evidence="1" id="KW-1133">Transmembrane helix</keyword>
<keyword evidence="1" id="KW-0472">Membrane</keyword>
<reference evidence="2 3" key="1">
    <citation type="submission" date="2021-04" db="EMBL/GenBank/DDBJ databases">
        <authorList>
            <person name="Rodrigo-Torres L."/>
            <person name="Arahal R. D."/>
            <person name="Lucena T."/>
        </authorList>
    </citation>
    <scope>NUCLEOTIDE SEQUENCE [LARGE SCALE GENOMIC DNA]</scope>
    <source>
        <strain evidence="2 3">CECT 9623</strain>
    </source>
</reference>
<protein>
    <submittedName>
        <fullName evidence="2">Uncharacterized protein</fullName>
    </submittedName>
</protein>
<dbReference type="RefSeq" id="WP_215235367.1">
    <property type="nucleotide sequence ID" value="NZ_CAJRAU010000006.1"/>
</dbReference>
<comment type="caution">
    <text evidence="2">The sequence shown here is derived from an EMBL/GenBank/DDBJ whole genome shotgun (WGS) entry which is preliminary data.</text>
</comment>
<dbReference type="Proteomes" id="UP000679725">
    <property type="component" value="Unassembled WGS sequence"/>
</dbReference>
<evidence type="ECO:0000313" key="2">
    <source>
        <dbReference type="EMBL" id="CAG5072206.1"/>
    </source>
</evidence>
<sequence>MPGRKSKRGKWKKFLIPLLKWISALVPVCAFIYLLYYYKQFDFLKEKPVVVSKTEVLSGTDSLDTISSRSKEELLGKIKIQDNEWRSVGGIAIHNMTIVNGTNKALTNVEVEFKYLSETQAVVTSKIITIKASVPANKSSKVSGVSVGYVSQSVVGCDTRVVNAKF</sequence>
<organism evidence="2 3">
    <name type="scientific">Dyadobacter linearis</name>
    <dbReference type="NCBI Taxonomy" id="2823330"/>
    <lineage>
        <taxon>Bacteria</taxon>
        <taxon>Pseudomonadati</taxon>
        <taxon>Bacteroidota</taxon>
        <taxon>Cytophagia</taxon>
        <taxon>Cytophagales</taxon>
        <taxon>Spirosomataceae</taxon>
        <taxon>Dyadobacter</taxon>
    </lineage>
</organism>
<evidence type="ECO:0000256" key="1">
    <source>
        <dbReference type="SAM" id="Phobius"/>
    </source>
</evidence>
<gene>
    <name evidence="2" type="ORF">DYBT9623_04076</name>
</gene>
<evidence type="ECO:0000313" key="3">
    <source>
        <dbReference type="Proteomes" id="UP000679725"/>
    </source>
</evidence>